<dbReference type="PROSITE" id="PS00101">
    <property type="entry name" value="HEXAPEP_TRANSFERASES"/>
    <property type="match status" value="1"/>
</dbReference>
<dbReference type="InterPro" id="IPR051159">
    <property type="entry name" value="Hexapeptide_acetyltransf"/>
</dbReference>
<dbReference type="AlphaFoldDB" id="A0A7Y0AAR6"/>
<dbReference type="RefSeq" id="WP_169528996.1">
    <property type="nucleotide sequence ID" value="NZ_JABBGH010000001.1"/>
</dbReference>
<sequence>MITYLIQQGYFVLRFRYRAWFLSLFRSYWYSLLGMNIGSGTTIPSLHTTWPNQISIGNNCILEHNIYFKFDGIWQQGYAIVIKNQVFIGTNCEFNIRQKIIIGNNTLIASGCRFIDHDHGIQAALLIREQEGSEKPIYLGNDVWLGCNVVVLKGVIIGDGAVIAAGSVVTKSIPANEIWAGVPARKIGQRGT</sequence>
<accession>A0A7Y0AAR6</accession>
<reference evidence="4 5" key="1">
    <citation type="submission" date="2020-04" db="EMBL/GenBank/DDBJ databases">
        <title>Hymenobacter polaris sp. nov., isolated from Arctic soil.</title>
        <authorList>
            <person name="Dahal R.H."/>
        </authorList>
    </citation>
    <scope>NUCLEOTIDE SEQUENCE [LARGE SCALE GENOMIC DNA]</scope>
    <source>
        <strain evidence="4 5">RP-2-7</strain>
    </source>
</reference>
<evidence type="ECO:0000256" key="2">
    <source>
        <dbReference type="ARBA" id="ARBA00022737"/>
    </source>
</evidence>
<dbReference type="PANTHER" id="PTHR23416">
    <property type="entry name" value="SIALIC ACID SYNTHASE-RELATED"/>
    <property type="match status" value="1"/>
</dbReference>
<dbReference type="EMBL" id="JABBGH010000001">
    <property type="protein sequence ID" value="NML63650.1"/>
    <property type="molecule type" value="Genomic_DNA"/>
</dbReference>
<evidence type="ECO:0000313" key="4">
    <source>
        <dbReference type="EMBL" id="NML63650.1"/>
    </source>
</evidence>
<evidence type="ECO:0000256" key="3">
    <source>
        <dbReference type="ARBA" id="ARBA00023315"/>
    </source>
</evidence>
<dbReference type="Gene3D" id="2.160.10.10">
    <property type="entry name" value="Hexapeptide repeat proteins"/>
    <property type="match status" value="1"/>
</dbReference>
<dbReference type="GO" id="GO:0016746">
    <property type="term" value="F:acyltransferase activity"/>
    <property type="evidence" value="ECO:0007669"/>
    <property type="project" value="UniProtKB-KW"/>
</dbReference>
<keyword evidence="1 4" id="KW-0808">Transferase</keyword>
<dbReference type="Proteomes" id="UP000559626">
    <property type="component" value="Unassembled WGS sequence"/>
</dbReference>
<proteinExistence type="predicted"/>
<evidence type="ECO:0000256" key="1">
    <source>
        <dbReference type="ARBA" id="ARBA00022679"/>
    </source>
</evidence>
<comment type="caution">
    <text evidence="4">The sequence shown here is derived from an EMBL/GenBank/DDBJ whole genome shotgun (WGS) entry which is preliminary data.</text>
</comment>
<dbReference type="InterPro" id="IPR011004">
    <property type="entry name" value="Trimer_LpxA-like_sf"/>
</dbReference>
<dbReference type="Pfam" id="PF00132">
    <property type="entry name" value="Hexapep"/>
    <property type="match status" value="1"/>
</dbReference>
<gene>
    <name evidence="4" type="ORF">HHL22_00350</name>
</gene>
<protein>
    <submittedName>
        <fullName evidence="4">Acyltransferase</fullName>
    </submittedName>
</protein>
<dbReference type="SUPFAM" id="SSF51161">
    <property type="entry name" value="Trimeric LpxA-like enzymes"/>
    <property type="match status" value="2"/>
</dbReference>
<dbReference type="InterPro" id="IPR018357">
    <property type="entry name" value="Hexapep_transf_CS"/>
</dbReference>
<name>A0A7Y0AAR6_9BACT</name>
<evidence type="ECO:0000313" key="5">
    <source>
        <dbReference type="Proteomes" id="UP000559626"/>
    </source>
</evidence>
<organism evidence="4 5">
    <name type="scientific">Hymenobacter polaris</name>
    <dbReference type="NCBI Taxonomy" id="2682546"/>
    <lineage>
        <taxon>Bacteria</taxon>
        <taxon>Pseudomonadati</taxon>
        <taxon>Bacteroidota</taxon>
        <taxon>Cytophagia</taxon>
        <taxon>Cytophagales</taxon>
        <taxon>Hymenobacteraceae</taxon>
        <taxon>Hymenobacter</taxon>
    </lineage>
</organism>
<keyword evidence="5" id="KW-1185">Reference proteome</keyword>
<dbReference type="InterPro" id="IPR001451">
    <property type="entry name" value="Hexapep"/>
</dbReference>
<keyword evidence="3 4" id="KW-0012">Acyltransferase</keyword>
<keyword evidence="2" id="KW-0677">Repeat</keyword>
<dbReference type="CDD" id="cd04647">
    <property type="entry name" value="LbH_MAT_like"/>
    <property type="match status" value="1"/>
</dbReference>